<sequence length="346" mass="36703">PMGEAPAVELDAVLAGGGWDVGVSFEGPPPPAGPVRLGRNVCYVVLAVLFNEEVRQPPRDPHPGGTRCPPAPSPSLQDGVLLVQEAKPECRGRWYLPAGRMEPGESIVAAMRREVKEETGLECEPLTLLALEERGPAWIRFAFLARPTGGTLKTLEEADAESLQAAWWPGDPCALPLRAPDILPLLALAACYRRSPPHPPTLPQELPCAQLCLRLLVAFTNDAGDLWVLLGSGGTPHLPVVACGTSPAELRGGLRLPVLRLLRDCLSPDPRPGPLGLLGLQHRAGGPGGADGICFNVLLSVSPASPGAAPPEPCSPAFCWWRVEEESLRGRILQRLHAGAAVPIRS</sequence>
<reference evidence="5 6" key="1">
    <citation type="submission" date="2019-09" db="EMBL/GenBank/DDBJ databases">
        <title>Bird 10,000 Genomes (B10K) Project - Family phase.</title>
        <authorList>
            <person name="Zhang G."/>
        </authorList>
    </citation>
    <scope>NUCLEOTIDE SEQUENCE [LARGE SCALE GENOMIC DNA]</scope>
    <source>
        <strain evidence="5">B10K-DU-009-04</strain>
        <tissue evidence="5">Mixed tissue sample</tissue>
    </source>
</reference>
<gene>
    <name evidence="5" type="primary">Nudt18</name>
    <name evidence="5" type="ORF">PODPOD_R14995</name>
</gene>
<proteinExistence type="inferred from homology"/>
<organism evidence="5 6">
    <name type="scientific">Podilymbus podiceps</name>
    <name type="common">Pied-billed grebe</name>
    <dbReference type="NCBI Taxonomy" id="9252"/>
    <lineage>
        <taxon>Eukaryota</taxon>
        <taxon>Metazoa</taxon>
        <taxon>Chordata</taxon>
        <taxon>Craniata</taxon>
        <taxon>Vertebrata</taxon>
        <taxon>Euteleostomi</taxon>
        <taxon>Archelosauria</taxon>
        <taxon>Archosauria</taxon>
        <taxon>Dinosauria</taxon>
        <taxon>Saurischia</taxon>
        <taxon>Theropoda</taxon>
        <taxon>Coelurosauria</taxon>
        <taxon>Aves</taxon>
        <taxon>Neognathae</taxon>
        <taxon>Neoaves</taxon>
        <taxon>Mirandornithes</taxon>
        <taxon>Podicipediformes</taxon>
        <taxon>Podicipedidae</taxon>
        <taxon>Podilymbus</taxon>
    </lineage>
</organism>
<dbReference type="OrthoDB" id="10005910at2759"/>
<dbReference type="PANTHER" id="PTHR22769:SF56">
    <property type="entry name" value="8-OXO-DGDP PHOSPHATASE NUDT18"/>
    <property type="match status" value="1"/>
</dbReference>
<dbReference type="InterPro" id="IPR020084">
    <property type="entry name" value="NUDIX_hydrolase_CS"/>
</dbReference>
<evidence type="ECO:0000259" key="4">
    <source>
        <dbReference type="PROSITE" id="PS51462"/>
    </source>
</evidence>
<accession>A0A7L0THH7</accession>
<comment type="similarity">
    <text evidence="2">Belongs to the Nudix hydrolase family.</text>
</comment>
<dbReference type="Gene3D" id="3.90.79.10">
    <property type="entry name" value="Nucleoside Triphosphate Pyrophosphohydrolase"/>
    <property type="match status" value="1"/>
</dbReference>
<keyword evidence="1 2" id="KW-0378">Hydrolase</keyword>
<dbReference type="GO" id="GO:0044716">
    <property type="term" value="F:8-oxo-GDP phosphatase activity"/>
    <property type="evidence" value="ECO:0007669"/>
    <property type="project" value="TreeGrafter"/>
</dbReference>
<dbReference type="InterPro" id="IPR015797">
    <property type="entry name" value="NUDIX_hydrolase-like_dom_sf"/>
</dbReference>
<comment type="caution">
    <text evidence="5">The sequence shown here is derived from an EMBL/GenBank/DDBJ whole genome shotgun (WGS) entry which is preliminary data.</text>
</comment>
<feature type="non-terminal residue" evidence="5">
    <location>
        <position position="346"/>
    </location>
</feature>
<dbReference type="EMBL" id="VXAO01002217">
    <property type="protein sequence ID" value="NXL53540.1"/>
    <property type="molecule type" value="Genomic_DNA"/>
</dbReference>
<feature type="domain" description="Nudix hydrolase" evidence="4">
    <location>
        <begin position="60"/>
        <end position="190"/>
    </location>
</feature>
<feature type="region of interest" description="Disordered" evidence="3">
    <location>
        <begin position="55"/>
        <end position="76"/>
    </location>
</feature>
<dbReference type="InterPro" id="IPR020476">
    <property type="entry name" value="Nudix_hydrolase"/>
</dbReference>
<dbReference type="PANTHER" id="PTHR22769">
    <property type="entry name" value="MUTT/NUDIX HYDROLASE"/>
    <property type="match status" value="1"/>
</dbReference>
<dbReference type="GO" id="GO:0044715">
    <property type="term" value="F:8-oxo-dGDP phosphatase activity"/>
    <property type="evidence" value="ECO:0007669"/>
    <property type="project" value="TreeGrafter"/>
</dbReference>
<evidence type="ECO:0000256" key="1">
    <source>
        <dbReference type="ARBA" id="ARBA00022801"/>
    </source>
</evidence>
<keyword evidence="6" id="KW-1185">Reference proteome</keyword>
<evidence type="ECO:0000313" key="6">
    <source>
        <dbReference type="Proteomes" id="UP000555275"/>
    </source>
</evidence>
<dbReference type="PRINTS" id="PR00502">
    <property type="entry name" value="NUDIXFAMILY"/>
</dbReference>
<protein>
    <submittedName>
        <fullName evidence="5">NUD18 phosphatase</fullName>
    </submittedName>
</protein>
<evidence type="ECO:0000256" key="3">
    <source>
        <dbReference type="SAM" id="MobiDB-lite"/>
    </source>
</evidence>
<dbReference type="PROSITE" id="PS00893">
    <property type="entry name" value="NUDIX_BOX"/>
    <property type="match status" value="1"/>
</dbReference>
<dbReference type="SUPFAM" id="SSF55811">
    <property type="entry name" value="Nudix"/>
    <property type="match status" value="1"/>
</dbReference>
<evidence type="ECO:0000313" key="5">
    <source>
        <dbReference type="EMBL" id="NXL53540.1"/>
    </source>
</evidence>
<dbReference type="Proteomes" id="UP000555275">
    <property type="component" value="Unassembled WGS sequence"/>
</dbReference>
<name>A0A7L0THH7_PODPO</name>
<evidence type="ECO:0000256" key="2">
    <source>
        <dbReference type="RuleBase" id="RU003476"/>
    </source>
</evidence>
<dbReference type="PROSITE" id="PS51462">
    <property type="entry name" value="NUDIX"/>
    <property type="match status" value="1"/>
</dbReference>
<dbReference type="AlphaFoldDB" id="A0A7L0THH7"/>
<dbReference type="InterPro" id="IPR000086">
    <property type="entry name" value="NUDIX_hydrolase_dom"/>
</dbReference>
<feature type="non-terminal residue" evidence="5">
    <location>
        <position position="1"/>
    </location>
</feature>
<dbReference type="Pfam" id="PF00293">
    <property type="entry name" value="NUDIX"/>
    <property type="match status" value="1"/>
</dbReference>